<proteinExistence type="predicted"/>
<dbReference type="InterPro" id="IPR005467">
    <property type="entry name" value="His_kinase_dom"/>
</dbReference>
<accession>A0A6C2C2J1</accession>
<dbReference type="PROSITE" id="PS50885">
    <property type="entry name" value="HAMP"/>
    <property type="match status" value="1"/>
</dbReference>
<evidence type="ECO:0000256" key="3">
    <source>
        <dbReference type="ARBA" id="ARBA00012438"/>
    </source>
</evidence>
<name>A0A6C2C2J1_9LACO</name>
<evidence type="ECO:0000313" key="17">
    <source>
        <dbReference type="EMBL" id="TYC47909.1"/>
    </source>
</evidence>
<dbReference type="SMART" id="SM00388">
    <property type="entry name" value="HisKA"/>
    <property type="match status" value="1"/>
</dbReference>
<evidence type="ECO:0000256" key="9">
    <source>
        <dbReference type="ARBA" id="ARBA00022777"/>
    </source>
</evidence>
<evidence type="ECO:0000256" key="14">
    <source>
        <dbReference type="SAM" id="Phobius"/>
    </source>
</evidence>
<comment type="subcellular location">
    <subcellularLocation>
        <location evidence="2">Cell membrane</location>
        <topology evidence="2">Multi-pass membrane protein</topology>
    </subcellularLocation>
</comment>
<dbReference type="Proteomes" id="UP000371977">
    <property type="component" value="Unassembled WGS sequence"/>
</dbReference>
<dbReference type="SMART" id="SM00304">
    <property type="entry name" value="HAMP"/>
    <property type="match status" value="1"/>
</dbReference>
<evidence type="ECO:0000256" key="11">
    <source>
        <dbReference type="ARBA" id="ARBA00022989"/>
    </source>
</evidence>
<keyword evidence="6" id="KW-0808">Transferase</keyword>
<dbReference type="SUPFAM" id="SSF47384">
    <property type="entry name" value="Homodimeric domain of signal transducing histidine kinase"/>
    <property type="match status" value="1"/>
</dbReference>
<feature type="transmembrane region" description="Helical" evidence="14">
    <location>
        <begin position="181"/>
        <end position="200"/>
    </location>
</feature>
<dbReference type="Gene3D" id="6.10.340.10">
    <property type="match status" value="1"/>
</dbReference>
<dbReference type="SUPFAM" id="SSF55874">
    <property type="entry name" value="ATPase domain of HSP90 chaperone/DNA topoisomerase II/histidine kinase"/>
    <property type="match status" value="1"/>
</dbReference>
<dbReference type="OrthoDB" id="9780718at2"/>
<dbReference type="InterPro" id="IPR050398">
    <property type="entry name" value="HssS/ArlS-like"/>
</dbReference>
<dbReference type="Gene3D" id="3.30.565.10">
    <property type="entry name" value="Histidine kinase-like ATPase, C-terminal domain"/>
    <property type="match status" value="1"/>
</dbReference>
<keyword evidence="9 17" id="KW-0418">Kinase</keyword>
<evidence type="ECO:0000313" key="18">
    <source>
        <dbReference type="Proteomes" id="UP000371977"/>
    </source>
</evidence>
<dbReference type="CDD" id="cd06225">
    <property type="entry name" value="HAMP"/>
    <property type="match status" value="1"/>
</dbReference>
<evidence type="ECO:0000256" key="13">
    <source>
        <dbReference type="ARBA" id="ARBA00023136"/>
    </source>
</evidence>
<keyword evidence="4" id="KW-1003">Cell membrane</keyword>
<keyword evidence="18" id="KW-1185">Reference proteome</keyword>
<dbReference type="EC" id="2.7.13.3" evidence="3"/>
<feature type="domain" description="Histidine kinase" evidence="15">
    <location>
        <begin position="262"/>
        <end position="466"/>
    </location>
</feature>
<gene>
    <name evidence="17" type="ORF">ESZ50_10370</name>
</gene>
<protein>
    <recommendedName>
        <fullName evidence="3">histidine kinase</fullName>
        <ecNumber evidence="3">2.7.13.3</ecNumber>
    </recommendedName>
</protein>
<keyword evidence="11 14" id="KW-1133">Transmembrane helix</keyword>
<dbReference type="GO" id="GO:0000155">
    <property type="term" value="F:phosphorelay sensor kinase activity"/>
    <property type="evidence" value="ECO:0007669"/>
    <property type="project" value="InterPro"/>
</dbReference>
<keyword evidence="13 14" id="KW-0472">Membrane</keyword>
<feature type="transmembrane region" description="Helical" evidence="14">
    <location>
        <begin position="12"/>
        <end position="36"/>
    </location>
</feature>
<feature type="domain" description="HAMP" evidence="16">
    <location>
        <begin position="202"/>
        <end position="254"/>
    </location>
</feature>
<evidence type="ECO:0000256" key="5">
    <source>
        <dbReference type="ARBA" id="ARBA00022553"/>
    </source>
</evidence>
<keyword evidence="12" id="KW-0902">Two-component regulatory system</keyword>
<dbReference type="AlphaFoldDB" id="A0A6C2C2J1"/>
<dbReference type="InterPro" id="IPR003660">
    <property type="entry name" value="HAMP_dom"/>
</dbReference>
<comment type="catalytic activity">
    <reaction evidence="1">
        <text>ATP + protein L-histidine = ADP + protein N-phospho-L-histidine.</text>
        <dbReference type="EC" id="2.7.13.3"/>
    </reaction>
</comment>
<dbReference type="InterPro" id="IPR036890">
    <property type="entry name" value="HATPase_C_sf"/>
</dbReference>
<dbReference type="PANTHER" id="PTHR45528:SF1">
    <property type="entry name" value="SENSOR HISTIDINE KINASE CPXA"/>
    <property type="match status" value="1"/>
</dbReference>
<dbReference type="Gene3D" id="1.10.287.130">
    <property type="match status" value="1"/>
</dbReference>
<dbReference type="InterPro" id="IPR003661">
    <property type="entry name" value="HisK_dim/P_dom"/>
</dbReference>
<evidence type="ECO:0000256" key="4">
    <source>
        <dbReference type="ARBA" id="ARBA00022475"/>
    </source>
</evidence>
<dbReference type="Pfam" id="PF02518">
    <property type="entry name" value="HATPase_c"/>
    <property type="match status" value="1"/>
</dbReference>
<evidence type="ECO:0000256" key="12">
    <source>
        <dbReference type="ARBA" id="ARBA00023012"/>
    </source>
</evidence>
<dbReference type="SMART" id="SM00387">
    <property type="entry name" value="HATPase_c"/>
    <property type="match status" value="1"/>
</dbReference>
<dbReference type="InterPro" id="IPR004358">
    <property type="entry name" value="Sig_transdc_His_kin-like_C"/>
</dbReference>
<dbReference type="InterPro" id="IPR036097">
    <property type="entry name" value="HisK_dim/P_sf"/>
</dbReference>
<evidence type="ECO:0000256" key="8">
    <source>
        <dbReference type="ARBA" id="ARBA00022741"/>
    </source>
</evidence>
<dbReference type="CDD" id="cd00082">
    <property type="entry name" value="HisKA"/>
    <property type="match status" value="1"/>
</dbReference>
<evidence type="ECO:0000256" key="10">
    <source>
        <dbReference type="ARBA" id="ARBA00022840"/>
    </source>
</evidence>
<evidence type="ECO:0000256" key="6">
    <source>
        <dbReference type="ARBA" id="ARBA00022679"/>
    </source>
</evidence>
<sequence length="466" mass="51298">MKRRHLKSLKTRMLIVNISFVLFAFAGAIGIFNVVMDTYISHTATQQLSTVVNYADASSSSSSSSATSDSGNSSTGSTVLRSLNDAPRGIFNAHPSSFTVDNKYAVTTPTETSNLDQGIAKKIANALKAKSINLNNLHNYRFVVDNKTFYIESSKLESGETLIMYLDISGITNFSSMVNTILITVAAIVIVILSFAITLITGRMVKPLSDLAAFAGRIGKGDFTPLDERFDSQELATLATAMNTTASELNHSEQNQKMFFQNASHELRTPLMAIKSYAEGIKYDVMEPKMAGEVIMTETDRMSELVEDLLTLSRLDNLSHEQETVLTDLRELVDDVVGEQAPIAMQKGVQIATILPGKAVKMDLNYKAMRRAISNLLSNALRYADKSVDLTIKQNKKVITLSVANDGAEIDAEELPHLFERFYKGRGGVHGIGLAMVKAIVDQHAGQITIERHDDKTYFIMRFARQ</sequence>
<dbReference type="PROSITE" id="PS50109">
    <property type="entry name" value="HIS_KIN"/>
    <property type="match status" value="1"/>
</dbReference>
<keyword evidence="10" id="KW-0067">ATP-binding</keyword>
<evidence type="ECO:0000259" key="15">
    <source>
        <dbReference type="PROSITE" id="PS50109"/>
    </source>
</evidence>
<dbReference type="EMBL" id="SDGZ01000026">
    <property type="protein sequence ID" value="TYC47909.1"/>
    <property type="molecule type" value="Genomic_DNA"/>
</dbReference>
<keyword evidence="5" id="KW-0597">Phosphoprotein</keyword>
<dbReference type="GO" id="GO:0005524">
    <property type="term" value="F:ATP binding"/>
    <property type="evidence" value="ECO:0007669"/>
    <property type="project" value="UniProtKB-KW"/>
</dbReference>
<dbReference type="GO" id="GO:0005886">
    <property type="term" value="C:plasma membrane"/>
    <property type="evidence" value="ECO:0007669"/>
    <property type="project" value="UniProtKB-SubCell"/>
</dbReference>
<evidence type="ECO:0000259" key="16">
    <source>
        <dbReference type="PROSITE" id="PS50885"/>
    </source>
</evidence>
<dbReference type="InterPro" id="IPR003594">
    <property type="entry name" value="HATPase_dom"/>
</dbReference>
<dbReference type="PRINTS" id="PR00344">
    <property type="entry name" value="BCTRLSENSOR"/>
</dbReference>
<evidence type="ECO:0000256" key="2">
    <source>
        <dbReference type="ARBA" id="ARBA00004651"/>
    </source>
</evidence>
<keyword evidence="8" id="KW-0547">Nucleotide-binding</keyword>
<dbReference type="PANTHER" id="PTHR45528">
    <property type="entry name" value="SENSOR HISTIDINE KINASE CPXA"/>
    <property type="match status" value="1"/>
</dbReference>
<organism evidence="17 18">
    <name type="scientific">Weissella muntiaci</name>
    <dbReference type="NCBI Taxonomy" id="2508881"/>
    <lineage>
        <taxon>Bacteria</taxon>
        <taxon>Bacillati</taxon>
        <taxon>Bacillota</taxon>
        <taxon>Bacilli</taxon>
        <taxon>Lactobacillales</taxon>
        <taxon>Lactobacillaceae</taxon>
        <taxon>Weissella</taxon>
    </lineage>
</organism>
<dbReference type="RefSeq" id="WP_148623718.1">
    <property type="nucleotide sequence ID" value="NZ_SDGZ01000026.1"/>
</dbReference>
<evidence type="ECO:0000256" key="7">
    <source>
        <dbReference type="ARBA" id="ARBA00022692"/>
    </source>
</evidence>
<reference evidence="17 18" key="1">
    <citation type="submission" date="2019-01" db="EMBL/GenBank/DDBJ databases">
        <title>Weissella sp. nov., a novel lactic acid bacterium isolated from animal feces.</title>
        <authorList>
            <person name="Wang L.-T."/>
        </authorList>
    </citation>
    <scope>NUCLEOTIDE SEQUENCE [LARGE SCALE GENOMIC DNA]</scope>
    <source>
        <strain evidence="17 18">8H-2</strain>
    </source>
</reference>
<keyword evidence="7 14" id="KW-0812">Transmembrane</keyword>
<comment type="caution">
    <text evidence="17">The sequence shown here is derived from an EMBL/GenBank/DDBJ whole genome shotgun (WGS) entry which is preliminary data.</text>
</comment>
<dbReference type="FunFam" id="1.10.287.130:FF:000001">
    <property type="entry name" value="Two-component sensor histidine kinase"/>
    <property type="match status" value="1"/>
</dbReference>
<dbReference type="Pfam" id="PF00512">
    <property type="entry name" value="HisKA"/>
    <property type="match status" value="1"/>
</dbReference>
<evidence type="ECO:0000256" key="1">
    <source>
        <dbReference type="ARBA" id="ARBA00000085"/>
    </source>
</evidence>